<organism evidence="1 2">
    <name type="scientific">Gigaspora margarita</name>
    <dbReference type="NCBI Taxonomy" id="4874"/>
    <lineage>
        <taxon>Eukaryota</taxon>
        <taxon>Fungi</taxon>
        <taxon>Fungi incertae sedis</taxon>
        <taxon>Mucoromycota</taxon>
        <taxon>Glomeromycotina</taxon>
        <taxon>Glomeromycetes</taxon>
        <taxon>Diversisporales</taxon>
        <taxon>Gigasporaceae</taxon>
        <taxon>Gigaspora</taxon>
    </lineage>
</organism>
<gene>
    <name evidence="1" type="ORF">GMARGA_LOCUS36848</name>
</gene>
<feature type="non-terminal residue" evidence="1">
    <location>
        <position position="1"/>
    </location>
</feature>
<name>A0ABN7WYS2_GIGMA</name>
<dbReference type="EMBL" id="CAJVQB010074322">
    <property type="protein sequence ID" value="CAG8844000.1"/>
    <property type="molecule type" value="Genomic_DNA"/>
</dbReference>
<accession>A0ABN7WYS2</accession>
<evidence type="ECO:0000313" key="1">
    <source>
        <dbReference type="EMBL" id="CAG8844000.1"/>
    </source>
</evidence>
<reference evidence="1 2" key="1">
    <citation type="submission" date="2021-06" db="EMBL/GenBank/DDBJ databases">
        <authorList>
            <person name="Kallberg Y."/>
            <person name="Tangrot J."/>
            <person name="Rosling A."/>
        </authorList>
    </citation>
    <scope>NUCLEOTIDE SEQUENCE [LARGE SCALE GENOMIC DNA]</scope>
    <source>
        <strain evidence="1 2">120-4 pot B 10/14</strain>
    </source>
</reference>
<protein>
    <submittedName>
        <fullName evidence="1">8215_t:CDS:1</fullName>
    </submittedName>
</protein>
<keyword evidence="2" id="KW-1185">Reference proteome</keyword>
<comment type="caution">
    <text evidence="1">The sequence shown here is derived from an EMBL/GenBank/DDBJ whole genome shotgun (WGS) entry which is preliminary data.</text>
</comment>
<proteinExistence type="predicted"/>
<dbReference type="Proteomes" id="UP000789901">
    <property type="component" value="Unassembled WGS sequence"/>
</dbReference>
<evidence type="ECO:0000313" key="2">
    <source>
        <dbReference type="Proteomes" id="UP000789901"/>
    </source>
</evidence>
<sequence length="40" mass="4592">IKPMKNNTIKNDNTYEIAEMHQQEATTSATLKSAHRLMMT</sequence>